<dbReference type="OrthoDB" id="484205at2"/>
<feature type="signal peptide" evidence="1">
    <location>
        <begin position="1"/>
        <end position="30"/>
    </location>
</feature>
<keyword evidence="3" id="KW-1185">Reference proteome</keyword>
<evidence type="ECO:0000256" key="1">
    <source>
        <dbReference type="SAM" id="SignalP"/>
    </source>
</evidence>
<sequence length="133" mass="14268">MLTLSILKKLSRATALAVVIFLGINGTVRAATLTFDDIFTADQQVIFNGYGGLNWNHFSVRNNSVASPRSGYNKGTVSGQYVAYNSFAKPATISVAKGQFDFNSVYLTAAWNNGLNILVEGFNGGVTKLGLTH</sequence>
<protein>
    <recommendedName>
        <fullName evidence="4">PEP-CTERM sorting domain-containing protein</fullName>
    </recommendedName>
</protein>
<evidence type="ECO:0000313" key="3">
    <source>
        <dbReference type="Proteomes" id="UP000076925"/>
    </source>
</evidence>
<reference evidence="2 3" key="1">
    <citation type="journal article" date="2013" name="Genome Biol. Evol.">
        <title>Genomes of Stigonematalean cyanobacteria (subsection V) and the evolution of oxygenic photosynthesis from prokaryotes to plastids.</title>
        <authorList>
            <person name="Dagan T."/>
            <person name="Roettger M."/>
            <person name="Stucken K."/>
            <person name="Landan G."/>
            <person name="Koch R."/>
            <person name="Major P."/>
            <person name="Gould S.B."/>
            <person name="Goremykin V.V."/>
            <person name="Rippka R."/>
            <person name="Tandeau de Marsac N."/>
            <person name="Gugger M."/>
            <person name="Lockhart P.J."/>
            <person name="Allen J.F."/>
            <person name="Brune I."/>
            <person name="Maus I."/>
            <person name="Puhler A."/>
            <person name="Martin W.F."/>
        </authorList>
    </citation>
    <scope>NUCLEOTIDE SEQUENCE [LARGE SCALE GENOMIC DNA]</scope>
    <source>
        <strain evidence="2 3">PCC 7110</strain>
    </source>
</reference>
<accession>A0A139X4K8</accession>
<feature type="chain" id="PRO_5007300549" description="PEP-CTERM sorting domain-containing protein" evidence="1">
    <location>
        <begin position="31"/>
        <end position="133"/>
    </location>
</feature>
<evidence type="ECO:0000313" key="2">
    <source>
        <dbReference type="EMBL" id="KYC39593.1"/>
    </source>
</evidence>
<dbReference type="Proteomes" id="UP000076925">
    <property type="component" value="Unassembled WGS sequence"/>
</dbReference>
<dbReference type="AlphaFoldDB" id="A0A139X4K8"/>
<comment type="caution">
    <text evidence="2">The sequence shown here is derived from an EMBL/GenBank/DDBJ whole genome shotgun (WGS) entry which is preliminary data.</text>
</comment>
<name>A0A139X4K8_9CYAN</name>
<proteinExistence type="predicted"/>
<keyword evidence="1" id="KW-0732">Signal</keyword>
<dbReference type="RefSeq" id="WP_017743365.1">
    <property type="nucleotide sequence ID" value="NZ_KQ976354.1"/>
</dbReference>
<dbReference type="EMBL" id="ANNX02000034">
    <property type="protein sequence ID" value="KYC39593.1"/>
    <property type="molecule type" value="Genomic_DNA"/>
</dbReference>
<evidence type="ECO:0008006" key="4">
    <source>
        <dbReference type="Google" id="ProtNLM"/>
    </source>
</evidence>
<dbReference type="STRING" id="128403.WA1_03955"/>
<gene>
    <name evidence="2" type="ORF">WA1_03955</name>
</gene>
<organism evidence="2 3">
    <name type="scientific">Scytonema hofmannii PCC 7110</name>
    <dbReference type="NCBI Taxonomy" id="128403"/>
    <lineage>
        <taxon>Bacteria</taxon>
        <taxon>Bacillati</taxon>
        <taxon>Cyanobacteriota</taxon>
        <taxon>Cyanophyceae</taxon>
        <taxon>Nostocales</taxon>
        <taxon>Scytonemataceae</taxon>
        <taxon>Scytonema</taxon>
    </lineage>
</organism>